<evidence type="ECO:0000256" key="2">
    <source>
        <dbReference type="ARBA" id="ARBA00004514"/>
    </source>
</evidence>
<evidence type="ECO:0000256" key="3">
    <source>
        <dbReference type="ARBA" id="ARBA00022490"/>
    </source>
</evidence>
<keyword evidence="8" id="KW-0539">Nucleus</keyword>
<evidence type="ECO:0000256" key="11">
    <source>
        <dbReference type="SAM" id="MobiDB-lite"/>
    </source>
</evidence>
<evidence type="ECO:0000256" key="6">
    <source>
        <dbReference type="ARBA" id="ARBA00023159"/>
    </source>
</evidence>
<dbReference type="GO" id="GO:0005776">
    <property type="term" value="C:autophagosome"/>
    <property type="evidence" value="ECO:0007669"/>
    <property type="project" value="UniProtKB-SubCell"/>
</dbReference>
<dbReference type="InterPro" id="IPR029431">
    <property type="entry name" value="TP53INP"/>
</dbReference>
<name>A0A0P7VK76_SCLFO</name>
<feature type="region of interest" description="Disordered" evidence="11">
    <location>
        <begin position="231"/>
        <end position="251"/>
    </location>
</feature>
<gene>
    <name evidence="12" type="ORF">Z043_106842</name>
</gene>
<evidence type="ECO:0000256" key="5">
    <source>
        <dbReference type="ARBA" id="ARBA00023015"/>
    </source>
</evidence>
<keyword evidence="6" id="KW-0010">Activator</keyword>
<dbReference type="PANTHER" id="PTHR31671">
    <property type="entry name" value="DIABETES AND OBESITY REGULATED, ISOFORM G"/>
    <property type="match status" value="1"/>
</dbReference>
<feature type="region of interest" description="Disordered" evidence="11">
    <location>
        <begin position="76"/>
        <end position="110"/>
    </location>
</feature>
<dbReference type="GO" id="GO:0031410">
    <property type="term" value="C:cytoplasmic vesicle"/>
    <property type="evidence" value="ECO:0007669"/>
    <property type="project" value="UniProtKB-KW"/>
</dbReference>
<evidence type="ECO:0000256" key="1">
    <source>
        <dbReference type="ARBA" id="ARBA00004419"/>
    </source>
</evidence>
<keyword evidence="9" id="KW-0968">Cytoplasmic vesicle</keyword>
<proteinExistence type="predicted"/>
<dbReference type="AlphaFoldDB" id="A0A0P7VK76"/>
<evidence type="ECO:0000256" key="9">
    <source>
        <dbReference type="ARBA" id="ARBA00023329"/>
    </source>
</evidence>
<keyword evidence="4" id="KW-0072">Autophagy</keyword>
<dbReference type="Pfam" id="PF14839">
    <property type="entry name" value="DOR"/>
    <property type="match status" value="1"/>
</dbReference>
<dbReference type="STRING" id="113540.ENSSFOP00015068375"/>
<keyword evidence="7" id="KW-0804">Transcription</keyword>
<accession>A0A0P7VK76</accession>
<dbReference type="GO" id="GO:0045893">
    <property type="term" value="P:positive regulation of DNA-templated transcription"/>
    <property type="evidence" value="ECO:0007669"/>
    <property type="project" value="TreeGrafter"/>
</dbReference>
<sequence>TPSRVALVAIEQSTRCCADPPDHPGLPSMFQRFTSALFGDDTAAASQCPMGLGFDEKEEDEWILVDYLAEACVGRRSERSSGTSPSDEILPAERPAHRSTSCSSLDSDLDDPEDGDFLRLGMCDLEDSWFITPPPCFTAGGRGPVLLETSPLENLLIEHPSMSVYATHARLLAQEKSPSRSLDQSLLRSEASLSADSPTSCTVAHSASMDFPEQAKQVHLGRRVRDNAERQRLSRNSLRRRNPPHEGAGRLAKGCGLLVHQPVQRQFNY</sequence>
<organism evidence="12 13">
    <name type="scientific">Scleropages formosus</name>
    <name type="common">Asian bonytongue</name>
    <name type="synonym">Osteoglossum formosum</name>
    <dbReference type="NCBI Taxonomy" id="113540"/>
    <lineage>
        <taxon>Eukaryota</taxon>
        <taxon>Metazoa</taxon>
        <taxon>Chordata</taxon>
        <taxon>Craniata</taxon>
        <taxon>Vertebrata</taxon>
        <taxon>Euteleostomi</taxon>
        <taxon>Actinopterygii</taxon>
        <taxon>Neopterygii</taxon>
        <taxon>Teleostei</taxon>
        <taxon>Osteoglossocephala</taxon>
        <taxon>Osteoglossomorpha</taxon>
        <taxon>Osteoglossiformes</taxon>
        <taxon>Osteoglossidae</taxon>
        <taxon>Scleropages</taxon>
    </lineage>
</organism>
<evidence type="ECO:0000313" key="12">
    <source>
        <dbReference type="EMBL" id="KPP74031.1"/>
    </source>
</evidence>
<keyword evidence="3" id="KW-0963">Cytoplasm</keyword>
<comment type="caution">
    <text evidence="12">The sequence shown here is derived from an EMBL/GenBank/DDBJ whole genome shotgun (WGS) entry which is preliminary data.</text>
</comment>
<dbReference type="Proteomes" id="UP000034805">
    <property type="component" value="Unassembled WGS sequence"/>
</dbReference>
<evidence type="ECO:0000256" key="4">
    <source>
        <dbReference type="ARBA" id="ARBA00023006"/>
    </source>
</evidence>
<evidence type="ECO:0000313" key="13">
    <source>
        <dbReference type="Proteomes" id="UP000034805"/>
    </source>
</evidence>
<evidence type="ECO:0000256" key="7">
    <source>
        <dbReference type="ARBA" id="ARBA00023163"/>
    </source>
</evidence>
<feature type="region of interest" description="Disordered" evidence="11">
    <location>
        <begin position="176"/>
        <end position="200"/>
    </location>
</feature>
<evidence type="ECO:0000256" key="10">
    <source>
        <dbReference type="ARBA" id="ARBA00034306"/>
    </source>
</evidence>
<dbReference type="GO" id="GO:0000045">
    <property type="term" value="P:autophagosome assembly"/>
    <property type="evidence" value="ECO:0007669"/>
    <property type="project" value="TreeGrafter"/>
</dbReference>
<protein>
    <submittedName>
        <fullName evidence="12">Tumor protein p53-inducible nuclear protein 1-like</fullName>
    </submittedName>
</protein>
<feature type="non-terminal residue" evidence="12">
    <location>
        <position position="1"/>
    </location>
</feature>
<dbReference type="PANTHER" id="PTHR31671:SF0">
    <property type="entry name" value="TUMOR PROTEIN P53-INDUCIBLE NUCLEAR PROTEIN 1"/>
    <property type="match status" value="1"/>
</dbReference>
<feature type="compositionally biased region" description="Polar residues" evidence="11">
    <location>
        <begin position="179"/>
        <end position="200"/>
    </location>
</feature>
<dbReference type="GO" id="GO:0005829">
    <property type="term" value="C:cytosol"/>
    <property type="evidence" value="ECO:0007669"/>
    <property type="project" value="UniProtKB-SubCell"/>
</dbReference>
<reference evidence="12 13" key="1">
    <citation type="submission" date="2015-08" db="EMBL/GenBank/DDBJ databases">
        <title>The genome of the Asian arowana (Scleropages formosus).</title>
        <authorList>
            <person name="Tan M.H."/>
            <person name="Gan H.M."/>
            <person name="Croft L.J."/>
            <person name="Austin C.M."/>
        </authorList>
    </citation>
    <scope>NUCLEOTIDE SEQUENCE [LARGE SCALE GENOMIC DNA]</scope>
    <source>
        <strain evidence="12">Aro1</strain>
    </source>
</reference>
<comment type="subcellular location">
    <subcellularLocation>
        <location evidence="2">Cytoplasm</location>
        <location evidence="2">Cytosol</location>
    </subcellularLocation>
    <subcellularLocation>
        <location evidence="1">Cytoplasmic vesicle</location>
        <location evidence="1">Autophagosome</location>
    </subcellularLocation>
    <subcellularLocation>
        <location evidence="10">Nucleus</location>
        <location evidence="10">Nuclear body</location>
    </subcellularLocation>
</comment>
<dbReference type="EMBL" id="JARO02001933">
    <property type="protein sequence ID" value="KPP74031.1"/>
    <property type="molecule type" value="Genomic_DNA"/>
</dbReference>
<dbReference type="GO" id="GO:0016604">
    <property type="term" value="C:nuclear body"/>
    <property type="evidence" value="ECO:0007669"/>
    <property type="project" value="UniProtKB-SubCell"/>
</dbReference>
<keyword evidence="5" id="KW-0805">Transcription regulation</keyword>
<evidence type="ECO:0000256" key="8">
    <source>
        <dbReference type="ARBA" id="ARBA00023242"/>
    </source>
</evidence>